<dbReference type="PANTHER" id="PTHR21321:SF1">
    <property type="entry name" value="EXOSOME COMPLEX COMPONENT RRP40"/>
    <property type="match status" value="1"/>
</dbReference>
<dbReference type="SUPFAM" id="SSF50249">
    <property type="entry name" value="Nucleic acid-binding proteins"/>
    <property type="match status" value="1"/>
</dbReference>
<protein>
    <submittedName>
        <fullName evidence="6">Exosome non-catalytic core subunit rrp40</fullName>
    </submittedName>
</protein>
<dbReference type="Pfam" id="PF21262">
    <property type="entry name" value="RRP40_S1"/>
    <property type="match status" value="1"/>
</dbReference>
<dbReference type="InterPro" id="IPR036612">
    <property type="entry name" value="KH_dom_type_1_sf"/>
</dbReference>
<evidence type="ECO:0000313" key="6">
    <source>
        <dbReference type="EMBL" id="KAK6502388.1"/>
    </source>
</evidence>
<accession>A0AAN8NHJ6</accession>
<evidence type="ECO:0000256" key="2">
    <source>
        <dbReference type="ARBA" id="ARBA00022835"/>
    </source>
</evidence>
<feature type="domain" description="K Homology" evidence="5">
    <location>
        <begin position="229"/>
        <end position="273"/>
    </location>
</feature>
<keyword evidence="3" id="KW-0694">RNA-binding</keyword>
<comment type="subcellular location">
    <subcellularLocation>
        <location evidence="1">Nucleus</location>
    </subcellularLocation>
</comment>
<name>A0AAN8NHJ6_9PEZI</name>
<dbReference type="GO" id="GO:0071051">
    <property type="term" value="P:poly(A)-dependent snoRNA 3'-end processing"/>
    <property type="evidence" value="ECO:0007669"/>
    <property type="project" value="TreeGrafter"/>
</dbReference>
<evidence type="ECO:0000256" key="3">
    <source>
        <dbReference type="ARBA" id="ARBA00022884"/>
    </source>
</evidence>
<keyword evidence="7" id="KW-1185">Reference proteome</keyword>
<keyword evidence="2" id="KW-0271">Exosome</keyword>
<dbReference type="EMBL" id="JAVHJM010000011">
    <property type="protein sequence ID" value="KAK6502388.1"/>
    <property type="molecule type" value="Genomic_DNA"/>
</dbReference>
<reference evidence="6 7" key="1">
    <citation type="submission" date="2019-10" db="EMBL/GenBank/DDBJ databases">
        <authorList>
            <person name="Palmer J.M."/>
        </authorList>
    </citation>
    <scope>NUCLEOTIDE SEQUENCE [LARGE SCALE GENOMIC DNA]</scope>
    <source>
        <strain evidence="6 7">TWF506</strain>
    </source>
</reference>
<dbReference type="Gene3D" id="3.30.1370.10">
    <property type="entry name" value="K Homology domain, type 1"/>
    <property type="match status" value="1"/>
</dbReference>
<dbReference type="Pfam" id="PF15985">
    <property type="entry name" value="KH_6"/>
    <property type="match status" value="1"/>
</dbReference>
<dbReference type="InterPro" id="IPR026699">
    <property type="entry name" value="Exosome_RNA_bind1/RRP40/RRP4"/>
</dbReference>
<evidence type="ECO:0000256" key="4">
    <source>
        <dbReference type="SAM" id="MobiDB-lite"/>
    </source>
</evidence>
<feature type="compositionally biased region" description="Low complexity" evidence="4">
    <location>
        <begin position="19"/>
        <end position="57"/>
    </location>
</feature>
<dbReference type="AlphaFoldDB" id="A0AAN8NHJ6"/>
<evidence type="ECO:0000256" key="1">
    <source>
        <dbReference type="ARBA" id="ARBA00004123"/>
    </source>
</evidence>
<evidence type="ECO:0000259" key="5">
    <source>
        <dbReference type="Pfam" id="PF15985"/>
    </source>
</evidence>
<dbReference type="GO" id="GO:0000467">
    <property type="term" value="P:exonucleolytic trimming to generate mature 3'-end of 5.8S rRNA from tricistronic rRNA transcript (SSU-rRNA, 5.8S rRNA, LSU-rRNA)"/>
    <property type="evidence" value="ECO:0007669"/>
    <property type="project" value="TreeGrafter"/>
</dbReference>
<feature type="region of interest" description="Disordered" evidence="4">
    <location>
        <begin position="1"/>
        <end position="57"/>
    </location>
</feature>
<proteinExistence type="predicted"/>
<dbReference type="GO" id="GO:0071035">
    <property type="term" value="P:nuclear polyadenylation-dependent rRNA catabolic process"/>
    <property type="evidence" value="ECO:0007669"/>
    <property type="project" value="TreeGrafter"/>
</dbReference>
<dbReference type="PANTHER" id="PTHR21321">
    <property type="entry name" value="PNAS-3 RELATED"/>
    <property type="match status" value="1"/>
</dbReference>
<feature type="compositionally biased region" description="Low complexity" evidence="4">
    <location>
        <begin position="179"/>
        <end position="194"/>
    </location>
</feature>
<dbReference type="GO" id="GO:0034475">
    <property type="term" value="P:U4 snRNA 3'-end processing"/>
    <property type="evidence" value="ECO:0007669"/>
    <property type="project" value="TreeGrafter"/>
</dbReference>
<feature type="region of interest" description="Disordered" evidence="4">
    <location>
        <begin position="178"/>
        <end position="209"/>
    </location>
</feature>
<dbReference type="InterPro" id="IPR004088">
    <property type="entry name" value="KH_dom_type_1"/>
</dbReference>
<gene>
    <name evidence="6" type="primary">RRP40</name>
    <name evidence="6" type="ORF">TWF506_002968</name>
</gene>
<dbReference type="Proteomes" id="UP001307849">
    <property type="component" value="Unassembled WGS sequence"/>
</dbReference>
<organism evidence="6 7">
    <name type="scientific">Arthrobotrys conoides</name>
    <dbReference type="NCBI Taxonomy" id="74498"/>
    <lineage>
        <taxon>Eukaryota</taxon>
        <taxon>Fungi</taxon>
        <taxon>Dikarya</taxon>
        <taxon>Ascomycota</taxon>
        <taxon>Pezizomycotina</taxon>
        <taxon>Orbiliomycetes</taxon>
        <taxon>Orbiliales</taxon>
        <taxon>Orbiliaceae</taxon>
        <taxon>Arthrobotrys</taxon>
    </lineage>
</organism>
<dbReference type="GO" id="GO:0003723">
    <property type="term" value="F:RNA binding"/>
    <property type="evidence" value="ECO:0007669"/>
    <property type="project" value="UniProtKB-KW"/>
</dbReference>
<dbReference type="GO" id="GO:0000176">
    <property type="term" value="C:nuclear exosome (RNase complex)"/>
    <property type="evidence" value="ECO:0007669"/>
    <property type="project" value="TreeGrafter"/>
</dbReference>
<comment type="caution">
    <text evidence="6">The sequence shown here is derived from an EMBL/GenBank/DDBJ whole genome shotgun (WGS) entry which is preliminary data.</text>
</comment>
<sequence length="312" mass="33507">MTSTMSLDSPSIILPGDPLPQLSPLLTPPSSDTSTTTDTKPRSLRLGPGLTLSPTTPSTPILPYRYGTLNLNTHIKRPTASILSTPRHYHPSTNDPVLVTLLRTTAEQFIVQLTPYTPPAIIPFENYIINNAGTTASARKSRPNLPIGATIYARVAVVHKHLESVELTVPDPTFGEVISQKNTSSSSASSTSNQKNKKESSSIPAATATTGASSIANRAEVTPYILSTSQPMTKLLLAEETLGKPLLTAMAAKIPFEMIVGKNGRVWIDAATQKEVIKVVRCFKEFDEAEAWNDEDGGLAKGRYIVGKVCGK</sequence>
<dbReference type="Gene3D" id="2.40.50.140">
    <property type="entry name" value="Nucleic acid-binding proteins"/>
    <property type="match status" value="1"/>
</dbReference>
<dbReference type="SUPFAM" id="SSF54791">
    <property type="entry name" value="Eukaryotic type KH-domain (KH-domain type I)"/>
    <property type="match status" value="1"/>
</dbReference>
<dbReference type="GO" id="GO:0071038">
    <property type="term" value="P:TRAMP-dependent tRNA surveillance pathway"/>
    <property type="evidence" value="ECO:0007669"/>
    <property type="project" value="TreeGrafter"/>
</dbReference>
<evidence type="ECO:0000313" key="7">
    <source>
        <dbReference type="Proteomes" id="UP001307849"/>
    </source>
</evidence>
<dbReference type="InterPro" id="IPR012340">
    <property type="entry name" value="NA-bd_OB-fold"/>
</dbReference>
<dbReference type="GO" id="GO:0000177">
    <property type="term" value="C:cytoplasmic exosome (RNase complex)"/>
    <property type="evidence" value="ECO:0007669"/>
    <property type="project" value="TreeGrafter"/>
</dbReference>
<dbReference type="GO" id="GO:0071034">
    <property type="term" value="P:CUT catabolic process"/>
    <property type="evidence" value="ECO:0007669"/>
    <property type="project" value="TreeGrafter"/>
</dbReference>